<keyword evidence="7" id="KW-1185">Reference proteome</keyword>
<dbReference type="STRING" id="477680.SAMN05421788_111218"/>
<feature type="transmembrane region" description="Helical" evidence="5">
    <location>
        <begin position="278"/>
        <end position="298"/>
    </location>
</feature>
<dbReference type="PANTHER" id="PTHR42718">
    <property type="entry name" value="MAJOR FACILITATOR SUPERFAMILY MULTIDRUG TRANSPORTER MFSC"/>
    <property type="match status" value="1"/>
</dbReference>
<protein>
    <recommendedName>
        <fullName evidence="8">Major Facilitator Superfamily protein</fullName>
    </recommendedName>
</protein>
<reference evidence="7" key="1">
    <citation type="submission" date="2017-01" db="EMBL/GenBank/DDBJ databases">
        <authorList>
            <person name="Varghese N."/>
            <person name="Submissions S."/>
        </authorList>
    </citation>
    <scope>NUCLEOTIDE SEQUENCE [LARGE SCALE GENOMIC DNA]</scope>
    <source>
        <strain evidence="7">DSM 21054</strain>
    </source>
</reference>
<feature type="transmembrane region" description="Helical" evidence="5">
    <location>
        <begin position="81"/>
        <end position="101"/>
    </location>
</feature>
<evidence type="ECO:0000256" key="2">
    <source>
        <dbReference type="ARBA" id="ARBA00022692"/>
    </source>
</evidence>
<dbReference type="PANTHER" id="PTHR42718:SF35">
    <property type="entry name" value="BLL0718 PROTEIN"/>
    <property type="match status" value="1"/>
</dbReference>
<dbReference type="AlphaFoldDB" id="A0A173MAL1"/>
<dbReference type="Proteomes" id="UP000186917">
    <property type="component" value="Unassembled WGS sequence"/>
</dbReference>
<keyword evidence="4 5" id="KW-0472">Membrane</keyword>
<evidence type="ECO:0000256" key="3">
    <source>
        <dbReference type="ARBA" id="ARBA00022989"/>
    </source>
</evidence>
<feature type="transmembrane region" description="Helical" evidence="5">
    <location>
        <begin position="107"/>
        <end position="128"/>
    </location>
</feature>
<feature type="transmembrane region" description="Helical" evidence="5">
    <location>
        <begin position="140"/>
        <end position="163"/>
    </location>
</feature>
<keyword evidence="3 5" id="KW-1133">Transmembrane helix</keyword>
<dbReference type="SUPFAM" id="SSF103473">
    <property type="entry name" value="MFS general substrate transporter"/>
    <property type="match status" value="1"/>
</dbReference>
<feature type="transmembrane region" description="Helical" evidence="5">
    <location>
        <begin position="203"/>
        <end position="226"/>
    </location>
</feature>
<evidence type="ECO:0000256" key="1">
    <source>
        <dbReference type="ARBA" id="ARBA00004141"/>
    </source>
</evidence>
<dbReference type="Gene3D" id="1.20.1250.20">
    <property type="entry name" value="MFS general substrate transporter like domains"/>
    <property type="match status" value="1"/>
</dbReference>
<feature type="transmembrane region" description="Helical" evidence="5">
    <location>
        <begin position="14"/>
        <end position="34"/>
    </location>
</feature>
<dbReference type="GO" id="GO:0016020">
    <property type="term" value="C:membrane"/>
    <property type="evidence" value="ECO:0007669"/>
    <property type="project" value="UniProtKB-SubCell"/>
</dbReference>
<accession>A0A173MAL1</accession>
<proteinExistence type="predicted"/>
<feature type="transmembrane region" description="Helical" evidence="5">
    <location>
        <begin position="54"/>
        <end position="74"/>
    </location>
</feature>
<keyword evidence="2 5" id="KW-0812">Transmembrane</keyword>
<organism evidence="6 7">
    <name type="scientific">Filimonas lacunae</name>
    <dbReference type="NCBI Taxonomy" id="477680"/>
    <lineage>
        <taxon>Bacteria</taxon>
        <taxon>Pseudomonadati</taxon>
        <taxon>Bacteroidota</taxon>
        <taxon>Chitinophagia</taxon>
        <taxon>Chitinophagales</taxon>
        <taxon>Chitinophagaceae</taxon>
        <taxon>Filimonas</taxon>
    </lineage>
</organism>
<dbReference type="EMBL" id="FTOR01000011">
    <property type="protein sequence ID" value="SIT32751.1"/>
    <property type="molecule type" value="Genomic_DNA"/>
</dbReference>
<gene>
    <name evidence="6" type="ORF">SAMN05421788_111218</name>
</gene>
<evidence type="ECO:0000256" key="4">
    <source>
        <dbReference type="ARBA" id="ARBA00023136"/>
    </source>
</evidence>
<feature type="transmembrane region" description="Helical" evidence="5">
    <location>
        <begin position="169"/>
        <end position="191"/>
    </location>
</feature>
<evidence type="ECO:0000313" key="7">
    <source>
        <dbReference type="Proteomes" id="UP000186917"/>
    </source>
</evidence>
<comment type="subcellular location">
    <subcellularLocation>
        <location evidence="1">Membrane</location>
        <topology evidence="1">Multi-pass membrane protein</topology>
    </subcellularLocation>
</comment>
<feature type="transmembrane region" description="Helical" evidence="5">
    <location>
        <begin position="238"/>
        <end position="257"/>
    </location>
</feature>
<dbReference type="InterPro" id="IPR036259">
    <property type="entry name" value="MFS_trans_sf"/>
</dbReference>
<evidence type="ECO:0000313" key="6">
    <source>
        <dbReference type="EMBL" id="SIT32751.1"/>
    </source>
</evidence>
<dbReference type="RefSeq" id="WP_076382062.1">
    <property type="nucleotide sequence ID" value="NZ_AP017422.1"/>
</dbReference>
<dbReference type="KEGG" id="fln:FLA_0577"/>
<sequence length="314" mass="36330">MQTNTIFKTWAPNWLIKGVLIYCMLPSMMLLGLYNSNATYTASYLDIDPEDMQFIISLTYGTLLATVLIEGRFFKYFPTRNYFLFINAASALVLILSAYTSNYYQFTLLRIVEGLCMALPGVSLRMLLLSRFPSKSATIVVYSIFYGLLLCSSTFTIHLMVWMMDHYDWLHMAYGAAFFQVVGMGLMLLVFNTNRYGRKIPLYQVDWISYLLVLPGVLCGSFVLVYGEKKYWFDSAQIAVYAIVAVVFMGLFVLRQLRIKRPAFNMSVFLNRQVTTGMVLFIFFYICRATLNMCYATMGEVWKWEPMHMYSTLM</sequence>
<evidence type="ECO:0000256" key="5">
    <source>
        <dbReference type="SAM" id="Phobius"/>
    </source>
</evidence>
<name>A0A173MAL1_9BACT</name>
<evidence type="ECO:0008006" key="8">
    <source>
        <dbReference type="Google" id="ProtNLM"/>
    </source>
</evidence>